<reference evidence="2" key="2">
    <citation type="submission" date="2021-09" db="EMBL/GenBank/DDBJ databases">
        <authorList>
            <person name="Jia N."/>
            <person name="Wang J."/>
            <person name="Shi W."/>
            <person name="Du L."/>
            <person name="Sun Y."/>
            <person name="Zhan W."/>
            <person name="Jiang J."/>
            <person name="Wang Q."/>
            <person name="Zhang B."/>
            <person name="Ji P."/>
            <person name="Sakyi L.B."/>
            <person name="Cui X."/>
            <person name="Yuan T."/>
            <person name="Jiang B."/>
            <person name="Yang W."/>
            <person name="Lam T.T.-Y."/>
            <person name="Chang Q."/>
            <person name="Ding S."/>
            <person name="Wang X."/>
            <person name="Zhu J."/>
            <person name="Ruan X."/>
            <person name="Zhao L."/>
            <person name="Wei J."/>
            <person name="Que T."/>
            <person name="Du C."/>
            <person name="Cheng J."/>
            <person name="Dai P."/>
            <person name="Han X."/>
            <person name="Huang E."/>
            <person name="Gao Y."/>
            <person name="Liu J."/>
            <person name="Shao H."/>
            <person name="Ye R."/>
            <person name="Li L."/>
            <person name="Wei W."/>
            <person name="Wang X."/>
            <person name="Wang C."/>
            <person name="Huo Q."/>
            <person name="Li W."/>
            <person name="Guo W."/>
            <person name="Chen H."/>
            <person name="Chen S."/>
            <person name="Zhou L."/>
            <person name="Zhou L."/>
            <person name="Ni X."/>
            <person name="Tian J."/>
            <person name="Zhou Y."/>
            <person name="Sheng Y."/>
            <person name="Liu T."/>
            <person name="Pan Y."/>
            <person name="Xia L."/>
            <person name="Li J."/>
            <person name="Zhao F."/>
            <person name="Cao W."/>
        </authorList>
    </citation>
    <scope>NUCLEOTIDE SEQUENCE</scope>
    <source>
        <strain evidence="2">Rmic-2018</strain>
        <tissue evidence="2">Larvae</tissue>
    </source>
</reference>
<feature type="compositionally biased region" description="Low complexity" evidence="1">
    <location>
        <begin position="155"/>
        <end position="177"/>
    </location>
</feature>
<accession>A0A9J6ECU2</accession>
<dbReference type="AlphaFoldDB" id="A0A9J6ECU2"/>
<feature type="compositionally biased region" description="Polar residues" evidence="1">
    <location>
        <begin position="33"/>
        <end position="49"/>
    </location>
</feature>
<evidence type="ECO:0000256" key="1">
    <source>
        <dbReference type="SAM" id="MobiDB-lite"/>
    </source>
</evidence>
<feature type="region of interest" description="Disordered" evidence="1">
    <location>
        <begin position="201"/>
        <end position="236"/>
    </location>
</feature>
<organism evidence="2 3">
    <name type="scientific">Rhipicephalus microplus</name>
    <name type="common">Cattle tick</name>
    <name type="synonym">Boophilus microplus</name>
    <dbReference type="NCBI Taxonomy" id="6941"/>
    <lineage>
        <taxon>Eukaryota</taxon>
        <taxon>Metazoa</taxon>
        <taxon>Ecdysozoa</taxon>
        <taxon>Arthropoda</taxon>
        <taxon>Chelicerata</taxon>
        <taxon>Arachnida</taxon>
        <taxon>Acari</taxon>
        <taxon>Parasitiformes</taxon>
        <taxon>Ixodida</taxon>
        <taxon>Ixodoidea</taxon>
        <taxon>Ixodidae</taxon>
        <taxon>Rhipicephalinae</taxon>
        <taxon>Rhipicephalus</taxon>
        <taxon>Boophilus</taxon>
    </lineage>
</organism>
<protein>
    <submittedName>
        <fullName evidence="2">Uncharacterized protein</fullName>
    </submittedName>
</protein>
<dbReference type="Proteomes" id="UP000821866">
    <property type="component" value="Chromosome 3"/>
</dbReference>
<dbReference type="EMBL" id="JABSTU010000005">
    <property type="protein sequence ID" value="KAH8032162.1"/>
    <property type="molecule type" value="Genomic_DNA"/>
</dbReference>
<feature type="region of interest" description="Disordered" evidence="1">
    <location>
        <begin position="135"/>
        <end position="177"/>
    </location>
</feature>
<name>A0A9J6ECU2_RHIMP</name>
<evidence type="ECO:0000313" key="3">
    <source>
        <dbReference type="Proteomes" id="UP000821866"/>
    </source>
</evidence>
<evidence type="ECO:0000313" key="2">
    <source>
        <dbReference type="EMBL" id="KAH8032162.1"/>
    </source>
</evidence>
<proteinExistence type="predicted"/>
<dbReference type="VEuPathDB" id="VectorBase:LOC119164747"/>
<gene>
    <name evidence="2" type="ORF">HPB51_023306</name>
</gene>
<reference evidence="2" key="1">
    <citation type="journal article" date="2020" name="Cell">
        <title>Large-Scale Comparative Analyses of Tick Genomes Elucidate Their Genetic Diversity and Vector Capacities.</title>
        <authorList>
            <consortium name="Tick Genome and Microbiome Consortium (TIGMIC)"/>
            <person name="Jia N."/>
            <person name="Wang J."/>
            <person name="Shi W."/>
            <person name="Du L."/>
            <person name="Sun Y."/>
            <person name="Zhan W."/>
            <person name="Jiang J.F."/>
            <person name="Wang Q."/>
            <person name="Zhang B."/>
            <person name="Ji P."/>
            <person name="Bell-Sakyi L."/>
            <person name="Cui X.M."/>
            <person name="Yuan T.T."/>
            <person name="Jiang B.G."/>
            <person name="Yang W.F."/>
            <person name="Lam T.T."/>
            <person name="Chang Q.C."/>
            <person name="Ding S.J."/>
            <person name="Wang X.J."/>
            <person name="Zhu J.G."/>
            <person name="Ruan X.D."/>
            <person name="Zhao L."/>
            <person name="Wei J.T."/>
            <person name="Ye R.Z."/>
            <person name="Que T.C."/>
            <person name="Du C.H."/>
            <person name="Zhou Y.H."/>
            <person name="Cheng J.X."/>
            <person name="Dai P.F."/>
            <person name="Guo W.B."/>
            <person name="Han X.H."/>
            <person name="Huang E.J."/>
            <person name="Li L.F."/>
            <person name="Wei W."/>
            <person name="Gao Y.C."/>
            <person name="Liu J.Z."/>
            <person name="Shao H.Z."/>
            <person name="Wang X."/>
            <person name="Wang C.C."/>
            <person name="Yang T.C."/>
            <person name="Huo Q.B."/>
            <person name="Li W."/>
            <person name="Chen H.Y."/>
            <person name="Chen S.E."/>
            <person name="Zhou L.G."/>
            <person name="Ni X.B."/>
            <person name="Tian J.H."/>
            <person name="Sheng Y."/>
            <person name="Liu T."/>
            <person name="Pan Y.S."/>
            <person name="Xia L.Y."/>
            <person name="Li J."/>
            <person name="Zhao F."/>
            <person name="Cao W.C."/>
        </authorList>
    </citation>
    <scope>NUCLEOTIDE SEQUENCE</scope>
    <source>
        <strain evidence="2">Rmic-2018</strain>
    </source>
</reference>
<feature type="region of interest" description="Disordered" evidence="1">
    <location>
        <begin position="25"/>
        <end position="61"/>
    </location>
</feature>
<comment type="caution">
    <text evidence="2">The sequence shown here is derived from an EMBL/GenBank/DDBJ whole genome shotgun (WGS) entry which is preliminary data.</text>
</comment>
<keyword evidence="3" id="KW-1185">Reference proteome</keyword>
<sequence>MLYLPSTCAQSLLSILEKTKENKPLEATGASMDGTTAANATSPGLQQHTSRGKKLSKAQSAGLQQQQPSWLSISLDAALGCRTSVFQIVRHCSSRRPCPQVTIHPQASPVVCRHVLDTLISLAKSFPVHFLPEKVRGGPSGPLSSGKASAGGAGTSSRPSSRSAPSTSAASSPLAAEPGKDGDFWSVLVRLDCNAAGISMGKRAPKAAQPEEESNPDLQLPCSKILQRNVRYKSRK</sequence>